<keyword evidence="2" id="KW-0808">Transferase</keyword>
<name>A0A9X2NLY8_9PSEU</name>
<dbReference type="GO" id="GO:0008168">
    <property type="term" value="F:methyltransferase activity"/>
    <property type="evidence" value="ECO:0007669"/>
    <property type="project" value="UniProtKB-KW"/>
</dbReference>
<feature type="region of interest" description="Disordered" evidence="4">
    <location>
        <begin position="14"/>
        <end position="40"/>
    </location>
</feature>
<dbReference type="Proteomes" id="UP001144096">
    <property type="component" value="Unassembled WGS sequence"/>
</dbReference>
<evidence type="ECO:0000256" key="2">
    <source>
        <dbReference type="ARBA" id="ARBA00022679"/>
    </source>
</evidence>
<dbReference type="SUPFAM" id="SSF53335">
    <property type="entry name" value="S-adenosyl-L-methionine-dependent methyltransferases"/>
    <property type="match status" value="1"/>
</dbReference>
<proteinExistence type="predicted"/>
<dbReference type="EMBL" id="JAMXQV010000027">
    <property type="protein sequence ID" value="MCR6488747.1"/>
    <property type="molecule type" value="Genomic_DNA"/>
</dbReference>
<dbReference type="InterPro" id="IPR041698">
    <property type="entry name" value="Methyltransf_25"/>
</dbReference>
<dbReference type="Pfam" id="PF13649">
    <property type="entry name" value="Methyltransf_25"/>
    <property type="match status" value="1"/>
</dbReference>
<evidence type="ECO:0000313" key="6">
    <source>
        <dbReference type="EMBL" id="MCR6488747.1"/>
    </source>
</evidence>
<keyword evidence="1 6" id="KW-0489">Methyltransferase</keyword>
<evidence type="ECO:0000313" key="7">
    <source>
        <dbReference type="Proteomes" id="UP001144096"/>
    </source>
</evidence>
<gene>
    <name evidence="6" type="ORF">M8542_38550</name>
</gene>
<feature type="domain" description="Methyltransferase" evidence="5">
    <location>
        <begin position="110"/>
        <end position="203"/>
    </location>
</feature>
<reference evidence="6" key="1">
    <citation type="submission" date="2022-06" db="EMBL/GenBank/DDBJ databases">
        <title>Amycolatopsis iheyaensis sp. nov., a new species of the genus Amycolatopsis isolated from soil in Iheya island, Japan.</title>
        <authorList>
            <person name="Ngamcharungchit C."/>
            <person name="Kanto H."/>
            <person name="Take A."/>
            <person name="Intra B."/>
            <person name="Matsumoto A."/>
            <person name="Panbangred W."/>
            <person name="Inahashi Y."/>
        </authorList>
    </citation>
    <scope>NUCLEOTIDE SEQUENCE</scope>
    <source>
        <strain evidence="6">OK19-0408</strain>
    </source>
</reference>
<keyword evidence="3" id="KW-0949">S-adenosyl-L-methionine</keyword>
<evidence type="ECO:0000256" key="3">
    <source>
        <dbReference type="ARBA" id="ARBA00022691"/>
    </source>
</evidence>
<dbReference type="PANTHER" id="PTHR43464:SF19">
    <property type="entry name" value="UBIQUINONE BIOSYNTHESIS O-METHYLTRANSFERASE, MITOCHONDRIAL"/>
    <property type="match status" value="1"/>
</dbReference>
<dbReference type="AlphaFoldDB" id="A0A9X2NLY8"/>
<dbReference type="InterPro" id="IPR029063">
    <property type="entry name" value="SAM-dependent_MTases_sf"/>
</dbReference>
<dbReference type="Gene3D" id="3.40.50.150">
    <property type="entry name" value="Vaccinia Virus protein VP39"/>
    <property type="match status" value="1"/>
</dbReference>
<accession>A0A9X2NLY8</accession>
<dbReference type="CDD" id="cd02440">
    <property type="entry name" value="AdoMet_MTases"/>
    <property type="match status" value="1"/>
</dbReference>
<organism evidence="6 7">
    <name type="scientific">Amycolatopsis iheyensis</name>
    <dbReference type="NCBI Taxonomy" id="2945988"/>
    <lineage>
        <taxon>Bacteria</taxon>
        <taxon>Bacillati</taxon>
        <taxon>Actinomycetota</taxon>
        <taxon>Actinomycetes</taxon>
        <taxon>Pseudonocardiales</taxon>
        <taxon>Pseudonocardiaceae</taxon>
        <taxon>Amycolatopsis</taxon>
    </lineage>
</organism>
<evidence type="ECO:0000256" key="1">
    <source>
        <dbReference type="ARBA" id="ARBA00022603"/>
    </source>
</evidence>
<protein>
    <submittedName>
        <fullName evidence="6">Class I SAM-dependent methyltransferase</fullName>
    </submittedName>
</protein>
<keyword evidence="7" id="KW-1185">Reference proteome</keyword>
<comment type="caution">
    <text evidence="6">The sequence shown here is derived from an EMBL/GenBank/DDBJ whole genome shotgun (WGS) entry which is preliminary data.</text>
</comment>
<feature type="compositionally biased region" description="Basic and acidic residues" evidence="4">
    <location>
        <begin position="14"/>
        <end position="25"/>
    </location>
</feature>
<dbReference type="PANTHER" id="PTHR43464">
    <property type="entry name" value="METHYLTRANSFERASE"/>
    <property type="match status" value="1"/>
</dbReference>
<sequence>MDGFELYELGRKLMELGEDPEKSESAGDSSGRPPTATSVDERLAAAAGIQQPDQIKDLVETLERLAGRLAGTVAPDTFDWYTTDTPPWDTGRPQPAIRELAEAGAFRGRVLEIGCGTGEITLMAAALGRPAVGIDPAQTAIETARGKARDRGLDARFQVGNAFELGKLGEQFDTVLDSGLFHVFSDPERVRYADNLATVMPPGARLFVLCYSDRHPAGPGPRRVTQDEIRATFANGWQVDSIDAATLDNRMYADGIPAWLATITRV</sequence>
<dbReference type="GO" id="GO:0032259">
    <property type="term" value="P:methylation"/>
    <property type="evidence" value="ECO:0007669"/>
    <property type="project" value="UniProtKB-KW"/>
</dbReference>
<dbReference type="RefSeq" id="WP_257925312.1">
    <property type="nucleotide sequence ID" value="NZ_JAMXQV010000027.1"/>
</dbReference>
<evidence type="ECO:0000259" key="5">
    <source>
        <dbReference type="Pfam" id="PF13649"/>
    </source>
</evidence>
<evidence type="ECO:0000256" key="4">
    <source>
        <dbReference type="SAM" id="MobiDB-lite"/>
    </source>
</evidence>